<dbReference type="InterPro" id="IPR006600">
    <property type="entry name" value="HTH_CenpB_DNA-bd_dom"/>
</dbReference>
<dbReference type="GO" id="GO:0005634">
    <property type="term" value="C:nucleus"/>
    <property type="evidence" value="ECO:0007669"/>
    <property type="project" value="UniProtKB-SubCell"/>
</dbReference>
<dbReference type="KEGG" id="apln:112904670"/>
<dbReference type="Gene3D" id="1.10.10.60">
    <property type="entry name" value="Homeodomain-like"/>
    <property type="match status" value="1"/>
</dbReference>
<evidence type="ECO:0000256" key="2">
    <source>
        <dbReference type="ARBA" id="ARBA00023125"/>
    </source>
</evidence>
<sequence>MDVKKKHASVTPLVEVVGNVFGYAEKLVAGVVMPAKAVLMMGEKKSDGEEDLAWGRVFEVGYLWVLLEETREDDCVTANNMFADPVVWPLADYHTLFILSLPCSEGHGNIKRSRISEFLDVEKRLLVWIKQTLDKNIPIDGPLLKQKSKDFATKLRIQNFSASNGWLEGFKKRNDINFKKSAGESKSVDQGVCNQWIEDLPSLLEGYDSNDIYNAHETALFFKCMPDKTFIFKGEKCHGGKQSKERLTILQCVNMTGTDKLPLLIIGKSKRLRCFKGVKTLPVDYASNTKAWMSKELFKDWQMKNNRKKIVLFIDNCTGPVCPYGKDGTVNTTSKLQPLDQGIIRTFKRIYHREVVKHTLTCFEENINPEINVLLAKFARRAWYTVCDVTVKNCFKHAGFSIGPAEQDFLTEQNKAEHEKELEVGPSNDEWAKLVYHDTTGNVSTQTFEDFVQTDDDVTTAGEYTDDDIVQNYVSTCIDGNDSEDEDRPSHILDTEVEDIKKKRDALKALETLHKF</sequence>
<dbReference type="PANTHER" id="PTHR19303:SF73">
    <property type="entry name" value="PROTEIN PDC2"/>
    <property type="match status" value="1"/>
</dbReference>
<dbReference type="GeneID" id="112904670"/>
<dbReference type="Pfam" id="PF03184">
    <property type="entry name" value="DDE_1"/>
    <property type="match status" value="2"/>
</dbReference>
<dbReference type="InParanoid" id="A0A7F5R0E5"/>
<name>A0A7F5R0E5_AGRPL</name>
<dbReference type="SMART" id="SM00674">
    <property type="entry name" value="CENPB"/>
    <property type="match status" value="1"/>
</dbReference>
<dbReference type="PROSITE" id="PS51253">
    <property type="entry name" value="HTH_CENPB"/>
    <property type="match status" value="1"/>
</dbReference>
<dbReference type="InterPro" id="IPR050863">
    <property type="entry name" value="CenT-Element_Derived"/>
</dbReference>
<feature type="domain" description="HTH CENPB-type" evidence="3">
    <location>
        <begin position="109"/>
        <end position="180"/>
    </location>
</feature>
<dbReference type="Pfam" id="PF03221">
    <property type="entry name" value="HTH_Tnp_Tc5"/>
    <property type="match status" value="1"/>
</dbReference>
<evidence type="ECO:0000313" key="4">
    <source>
        <dbReference type="Proteomes" id="UP000192223"/>
    </source>
</evidence>
<proteinExistence type="predicted"/>
<dbReference type="SUPFAM" id="SSF46689">
    <property type="entry name" value="Homeodomain-like"/>
    <property type="match status" value="1"/>
</dbReference>
<dbReference type="GO" id="GO:0003677">
    <property type="term" value="F:DNA binding"/>
    <property type="evidence" value="ECO:0007669"/>
    <property type="project" value="UniProtKB-KW"/>
</dbReference>
<keyword evidence="2" id="KW-0238">DNA-binding</keyword>
<dbReference type="Proteomes" id="UP000192223">
    <property type="component" value="Unplaced"/>
</dbReference>
<gene>
    <name evidence="5" type="primary">LOC112904670</name>
</gene>
<evidence type="ECO:0000259" key="3">
    <source>
        <dbReference type="PROSITE" id="PS51253"/>
    </source>
</evidence>
<dbReference type="InterPro" id="IPR009057">
    <property type="entry name" value="Homeodomain-like_sf"/>
</dbReference>
<evidence type="ECO:0000313" key="5">
    <source>
        <dbReference type="RefSeq" id="XP_025831101.1"/>
    </source>
</evidence>
<dbReference type="OrthoDB" id="10047893at2759"/>
<organism evidence="4 5">
    <name type="scientific">Agrilus planipennis</name>
    <name type="common">Emerald ash borer</name>
    <name type="synonym">Agrilus marcopoli</name>
    <dbReference type="NCBI Taxonomy" id="224129"/>
    <lineage>
        <taxon>Eukaryota</taxon>
        <taxon>Metazoa</taxon>
        <taxon>Ecdysozoa</taxon>
        <taxon>Arthropoda</taxon>
        <taxon>Hexapoda</taxon>
        <taxon>Insecta</taxon>
        <taxon>Pterygota</taxon>
        <taxon>Neoptera</taxon>
        <taxon>Endopterygota</taxon>
        <taxon>Coleoptera</taxon>
        <taxon>Polyphaga</taxon>
        <taxon>Elateriformia</taxon>
        <taxon>Buprestoidea</taxon>
        <taxon>Buprestidae</taxon>
        <taxon>Agrilinae</taxon>
        <taxon>Agrilus</taxon>
    </lineage>
</organism>
<dbReference type="AlphaFoldDB" id="A0A7F5R0E5"/>
<reference evidence="5" key="1">
    <citation type="submission" date="2025-08" db="UniProtKB">
        <authorList>
            <consortium name="RefSeq"/>
        </authorList>
    </citation>
    <scope>IDENTIFICATION</scope>
    <source>
        <tissue evidence="5">Entire body</tissue>
    </source>
</reference>
<dbReference type="PANTHER" id="PTHR19303">
    <property type="entry name" value="TRANSPOSON"/>
    <property type="match status" value="1"/>
</dbReference>
<comment type="subcellular location">
    <subcellularLocation>
        <location evidence="1">Nucleus</location>
    </subcellularLocation>
</comment>
<dbReference type="InterPro" id="IPR004875">
    <property type="entry name" value="DDE_SF_endonuclease_dom"/>
</dbReference>
<keyword evidence="4" id="KW-1185">Reference proteome</keyword>
<dbReference type="RefSeq" id="XP_025831101.1">
    <property type="nucleotide sequence ID" value="XM_025975316.1"/>
</dbReference>
<accession>A0A7F5R0E5</accession>
<evidence type="ECO:0000256" key="1">
    <source>
        <dbReference type="ARBA" id="ARBA00004123"/>
    </source>
</evidence>
<protein>
    <submittedName>
        <fullName evidence="5">Tigger transposable element-derived protein 4-like</fullName>
    </submittedName>
</protein>